<dbReference type="InterPro" id="IPR036250">
    <property type="entry name" value="AcylCo_DH-like_C"/>
</dbReference>
<dbReference type="Pfam" id="PF02771">
    <property type="entry name" value="Acyl-CoA_dh_N"/>
    <property type="match status" value="1"/>
</dbReference>
<evidence type="ECO:0000256" key="6">
    <source>
        <dbReference type="RuleBase" id="RU362125"/>
    </source>
</evidence>
<comment type="similarity">
    <text evidence="2 6">Belongs to the acyl-CoA dehydrogenase family.</text>
</comment>
<dbReference type="FunFam" id="1.20.140.10:FF:000001">
    <property type="entry name" value="Acyl-CoA dehydrogenase"/>
    <property type="match status" value="1"/>
</dbReference>
<dbReference type="Gene3D" id="1.20.140.10">
    <property type="entry name" value="Butyryl-CoA Dehydrogenase, subunit A, domain 3"/>
    <property type="match status" value="1"/>
</dbReference>
<dbReference type="Gene3D" id="1.10.540.10">
    <property type="entry name" value="Acyl-CoA dehydrogenase/oxidase, N-terminal domain"/>
    <property type="match status" value="1"/>
</dbReference>
<evidence type="ECO:0000256" key="2">
    <source>
        <dbReference type="ARBA" id="ARBA00009347"/>
    </source>
</evidence>
<feature type="domain" description="Acyl-CoA dehydrogenase/oxidase C-terminal" evidence="7">
    <location>
        <begin position="232"/>
        <end position="380"/>
    </location>
</feature>
<name>A0AAJ2KTW0_ALKPS</name>
<comment type="cofactor">
    <cofactor evidence="1 6">
        <name>FAD</name>
        <dbReference type="ChEBI" id="CHEBI:57692"/>
    </cofactor>
</comment>
<evidence type="ECO:0000313" key="10">
    <source>
        <dbReference type="EMBL" id="MDV2884997.1"/>
    </source>
</evidence>
<dbReference type="FunFam" id="1.10.540.10:FF:000009">
    <property type="entry name" value="Probable acyl-CoA dehydrogenase"/>
    <property type="match status" value="1"/>
</dbReference>
<evidence type="ECO:0000259" key="7">
    <source>
        <dbReference type="Pfam" id="PF00441"/>
    </source>
</evidence>
<dbReference type="InterPro" id="IPR009075">
    <property type="entry name" value="AcylCo_DH/oxidase_C"/>
</dbReference>
<dbReference type="Gene3D" id="2.40.110.10">
    <property type="entry name" value="Butyryl-CoA Dehydrogenase, subunit A, domain 2"/>
    <property type="match status" value="1"/>
</dbReference>
<organism evidence="10 11">
    <name type="scientific">Alkalihalophilus pseudofirmus</name>
    <name type="common">Bacillus pseudofirmus</name>
    <dbReference type="NCBI Taxonomy" id="79885"/>
    <lineage>
        <taxon>Bacteria</taxon>
        <taxon>Bacillati</taxon>
        <taxon>Bacillota</taxon>
        <taxon>Bacilli</taxon>
        <taxon>Bacillales</taxon>
        <taxon>Bacillaceae</taxon>
        <taxon>Alkalihalophilus</taxon>
    </lineage>
</organism>
<dbReference type="Pfam" id="PF02770">
    <property type="entry name" value="Acyl-CoA_dh_M"/>
    <property type="match status" value="1"/>
</dbReference>
<protein>
    <submittedName>
        <fullName evidence="10">Acyl-CoA dehydrogenase family protein</fullName>
    </submittedName>
</protein>
<dbReference type="RefSeq" id="WP_323466412.1">
    <property type="nucleotide sequence ID" value="NZ_CP144224.1"/>
</dbReference>
<evidence type="ECO:0000256" key="1">
    <source>
        <dbReference type="ARBA" id="ARBA00001974"/>
    </source>
</evidence>
<dbReference type="InterPro" id="IPR037069">
    <property type="entry name" value="AcylCoA_DH/ox_N_sf"/>
</dbReference>
<dbReference type="GO" id="GO:0050660">
    <property type="term" value="F:flavin adenine dinucleotide binding"/>
    <property type="evidence" value="ECO:0007669"/>
    <property type="project" value="InterPro"/>
</dbReference>
<evidence type="ECO:0000256" key="5">
    <source>
        <dbReference type="ARBA" id="ARBA00023002"/>
    </source>
</evidence>
<evidence type="ECO:0000259" key="9">
    <source>
        <dbReference type="Pfam" id="PF02771"/>
    </source>
</evidence>
<dbReference type="Pfam" id="PF00441">
    <property type="entry name" value="Acyl-CoA_dh_1"/>
    <property type="match status" value="1"/>
</dbReference>
<dbReference type="PROSITE" id="PS00073">
    <property type="entry name" value="ACYL_COA_DH_2"/>
    <property type="match status" value="1"/>
</dbReference>
<dbReference type="PANTHER" id="PTHR43884:SF12">
    <property type="entry name" value="ISOVALERYL-COA DEHYDROGENASE, MITOCHONDRIAL-RELATED"/>
    <property type="match status" value="1"/>
</dbReference>
<gene>
    <name evidence="10" type="ORF">RYX45_07380</name>
</gene>
<evidence type="ECO:0000313" key="11">
    <source>
        <dbReference type="Proteomes" id="UP001285636"/>
    </source>
</evidence>
<dbReference type="InterPro" id="IPR006091">
    <property type="entry name" value="Acyl-CoA_Oxase/DH_mid-dom"/>
</dbReference>
<dbReference type="FunFam" id="2.40.110.10:FF:000002">
    <property type="entry name" value="Acyl-CoA dehydrogenase fadE12"/>
    <property type="match status" value="1"/>
</dbReference>
<feature type="domain" description="Acyl-CoA dehydrogenase/oxidase N-terminal" evidence="9">
    <location>
        <begin position="9"/>
        <end position="119"/>
    </location>
</feature>
<evidence type="ECO:0000259" key="8">
    <source>
        <dbReference type="Pfam" id="PF02770"/>
    </source>
</evidence>
<keyword evidence="5 6" id="KW-0560">Oxidoreductase</keyword>
<dbReference type="InterPro" id="IPR006089">
    <property type="entry name" value="Acyl-CoA_DH_CS"/>
</dbReference>
<keyword evidence="4 6" id="KW-0274">FAD</keyword>
<dbReference type="SUPFAM" id="SSF47203">
    <property type="entry name" value="Acyl-CoA dehydrogenase C-terminal domain-like"/>
    <property type="match status" value="1"/>
</dbReference>
<sequence>MSTASFLKEEHMIFRRAVRSFLEKEIKPHYEKWEKDGLIPRDIWYKLGKEGLLCPWLPEEYGGMGADFGYSFVLIEELERIGSSLVGVPLHNDVVVPYLWHYGNKEQKKRWLPKCATGESVTAVAMTEPGTGSDLQAIKTTAILDGDSYVLNGSKTFISNGLHGDLFVVVCKTDPKAEPARAGISLLVVDGNSEGFIKGKKLNKVGLRSQDTLELTFEDVRVPKENLLGEAGKGFYYLMEQLQQERLIVAIAAVTAAEVTLDSTLTYVKERKAFGKPVGSFQHNQFTLVELATKGEIGRTFLHSLVERHMRGEAVVKEVSMAKWWLTDLAKETVSTCVQLHGGYGYMEEYEVARRSRDIPVSAIYAGTNEIMKTIIAKKMGL</sequence>
<dbReference type="Proteomes" id="UP001285636">
    <property type="component" value="Unassembled WGS sequence"/>
</dbReference>
<dbReference type="EMBL" id="JAWJAY010000001">
    <property type="protein sequence ID" value="MDV2884997.1"/>
    <property type="molecule type" value="Genomic_DNA"/>
</dbReference>
<dbReference type="GO" id="GO:0003995">
    <property type="term" value="F:acyl-CoA dehydrogenase activity"/>
    <property type="evidence" value="ECO:0007669"/>
    <property type="project" value="InterPro"/>
</dbReference>
<dbReference type="InterPro" id="IPR009100">
    <property type="entry name" value="AcylCoA_DH/oxidase_NM_dom_sf"/>
</dbReference>
<feature type="domain" description="Acyl-CoA oxidase/dehydrogenase middle" evidence="8">
    <location>
        <begin position="123"/>
        <end position="220"/>
    </location>
</feature>
<proteinExistence type="inferred from homology"/>
<dbReference type="AlphaFoldDB" id="A0AAJ2KTW0"/>
<evidence type="ECO:0000256" key="4">
    <source>
        <dbReference type="ARBA" id="ARBA00022827"/>
    </source>
</evidence>
<comment type="caution">
    <text evidence="10">The sequence shown here is derived from an EMBL/GenBank/DDBJ whole genome shotgun (WGS) entry which is preliminary data.</text>
</comment>
<accession>A0AAJ2KTW0</accession>
<evidence type="ECO:0000256" key="3">
    <source>
        <dbReference type="ARBA" id="ARBA00022630"/>
    </source>
</evidence>
<reference evidence="10" key="1">
    <citation type="submission" date="2023-10" db="EMBL/GenBank/DDBJ databases">
        <title>Screening of Alkalihalophilus pseudofirmusBZ-TG-HK211 and Its Alleviation of Salt Stress on Rapeseed Growth.</title>
        <authorList>
            <person name="Zhao B."/>
            <person name="Guo T."/>
        </authorList>
    </citation>
    <scope>NUCLEOTIDE SEQUENCE</scope>
    <source>
        <strain evidence="10">BZ-TG-HK211</strain>
    </source>
</reference>
<dbReference type="InterPro" id="IPR013786">
    <property type="entry name" value="AcylCoA_DH/ox_N"/>
</dbReference>
<dbReference type="PANTHER" id="PTHR43884">
    <property type="entry name" value="ACYL-COA DEHYDROGENASE"/>
    <property type="match status" value="1"/>
</dbReference>
<dbReference type="SUPFAM" id="SSF56645">
    <property type="entry name" value="Acyl-CoA dehydrogenase NM domain-like"/>
    <property type="match status" value="1"/>
</dbReference>
<dbReference type="InterPro" id="IPR046373">
    <property type="entry name" value="Acyl-CoA_Oxase/DH_mid-dom_sf"/>
</dbReference>
<keyword evidence="3 6" id="KW-0285">Flavoprotein</keyword>